<dbReference type="EMBL" id="GL870876">
    <property type="protein sequence ID" value="EIJ89299.1"/>
    <property type="molecule type" value="Genomic_DNA"/>
</dbReference>
<feature type="domain" description="Cytidylate kinase" evidence="10">
    <location>
        <begin position="27"/>
        <end position="250"/>
    </location>
</feature>
<evidence type="ECO:0000256" key="4">
    <source>
        <dbReference type="ARBA" id="ARBA00022741"/>
    </source>
</evidence>
<dbReference type="CDD" id="cd02020">
    <property type="entry name" value="CMPK"/>
    <property type="match status" value="1"/>
</dbReference>
<dbReference type="InterPro" id="IPR027417">
    <property type="entry name" value="P-loop_NTPase"/>
</dbReference>
<keyword evidence="6" id="KW-0067">ATP-binding</keyword>
<evidence type="ECO:0000256" key="2">
    <source>
        <dbReference type="ARBA" id="ARBA00012906"/>
    </source>
</evidence>
<accession>I3EJA2</accession>
<reference evidence="11" key="1">
    <citation type="submission" date="2011-01" db="EMBL/GenBank/DDBJ databases">
        <title>The Genome Sequence of Nematocida parisii strain ERTm3.</title>
        <authorList>
            <consortium name="The Broad Institute Genome Sequencing Platform"/>
            <consortium name="The Broad Institute Genome Sequencing Center for Infectious Disease"/>
            <person name="Cuomo C."/>
            <person name="Troemel E."/>
            <person name="Young S.K."/>
            <person name="Zeng Q."/>
            <person name="Gargeya S."/>
            <person name="Fitzgerald M."/>
            <person name="Haas B."/>
            <person name="Abouelleil A."/>
            <person name="Alvarado L."/>
            <person name="Arachchi H.M."/>
            <person name="Berlin A."/>
            <person name="Chapman S.B."/>
            <person name="Gearin G."/>
            <person name="Goldberg J."/>
            <person name="Griggs A."/>
            <person name="Gujja S."/>
            <person name="Hansen M."/>
            <person name="Heiman D."/>
            <person name="Howarth C."/>
            <person name="Larimer J."/>
            <person name="Lui A."/>
            <person name="MacDonald P.J.P."/>
            <person name="McCowen C."/>
            <person name="Montmayeur A."/>
            <person name="Murphy C."/>
            <person name="Neiman D."/>
            <person name="Pearson M."/>
            <person name="Priest M."/>
            <person name="Roberts A."/>
            <person name="Saif S."/>
            <person name="Shea T."/>
            <person name="Sisk P."/>
            <person name="Stolte C."/>
            <person name="Sykes S."/>
            <person name="Wortman J."/>
            <person name="Nusbaum C."/>
            <person name="Birren B."/>
        </authorList>
    </citation>
    <scope>NUCLEOTIDE SEQUENCE</scope>
    <source>
        <strain evidence="11">ERTm3</strain>
    </source>
</reference>
<dbReference type="InParanoid" id="I3EJA2"/>
<dbReference type="SUPFAM" id="SSF52540">
    <property type="entry name" value="P-loop containing nucleoside triphosphate hydrolases"/>
    <property type="match status" value="1"/>
</dbReference>
<keyword evidence="9" id="KW-0175">Coiled coil</keyword>
<dbReference type="GO" id="GO:0006139">
    <property type="term" value="P:nucleobase-containing compound metabolic process"/>
    <property type="evidence" value="ECO:0007669"/>
    <property type="project" value="InterPro"/>
</dbReference>
<feature type="coiled-coil region" evidence="9">
    <location>
        <begin position="68"/>
        <end position="95"/>
    </location>
</feature>
<dbReference type="GO" id="GO:0005524">
    <property type="term" value="F:ATP binding"/>
    <property type="evidence" value="ECO:0007669"/>
    <property type="project" value="UniProtKB-KW"/>
</dbReference>
<keyword evidence="12" id="KW-1185">Reference proteome</keyword>
<dbReference type="Gene3D" id="3.40.50.300">
    <property type="entry name" value="P-loop containing nucleotide triphosphate hydrolases"/>
    <property type="match status" value="1"/>
</dbReference>
<dbReference type="HAMAP" id="MF_00238">
    <property type="entry name" value="Cytidyl_kinase_type1"/>
    <property type="match status" value="1"/>
</dbReference>
<dbReference type="STRING" id="935791.I3EJA2"/>
<dbReference type="AlphaFoldDB" id="I3EJA2"/>
<comment type="catalytic activity">
    <reaction evidence="7">
        <text>dCMP + ATP = dCDP + ADP</text>
        <dbReference type="Rhea" id="RHEA:25094"/>
        <dbReference type="ChEBI" id="CHEBI:30616"/>
        <dbReference type="ChEBI" id="CHEBI:57566"/>
        <dbReference type="ChEBI" id="CHEBI:58593"/>
        <dbReference type="ChEBI" id="CHEBI:456216"/>
        <dbReference type="EC" id="2.7.4.25"/>
    </reaction>
</comment>
<dbReference type="NCBIfam" id="TIGR00017">
    <property type="entry name" value="cmk"/>
    <property type="match status" value="1"/>
</dbReference>
<evidence type="ECO:0000256" key="9">
    <source>
        <dbReference type="SAM" id="Coils"/>
    </source>
</evidence>
<evidence type="ECO:0000256" key="6">
    <source>
        <dbReference type="ARBA" id="ARBA00022840"/>
    </source>
</evidence>
<dbReference type="VEuPathDB" id="MicrosporidiaDB:NEQG_00069"/>
<proteinExistence type="inferred from homology"/>
<comment type="catalytic activity">
    <reaction evidence="8">
        <text>CMP + ATP = CDP + ADP</text>
        <dbReference type="Rhea" id="RHEA:11600"/>
        <dbReference type="ChEBI" id="CHEBI:30616"/>
        <dbReference type="ChEBI" id="CHEBI:58069"/>
        <dbReference type="ChEBI" id="CHEBI:60377"/>
        <dbReference type="ChEBI" id="CHEBI:456216"/>
        <dbReference type="EC" id="2.7.4.25"/>
    </reaction>
</comment>
<evidence type="ECO:0000259" key="10">
    <source>
        <dbReference type="Pfam" id="PF02224"/>
    </source>
</evidence>
<dbReference type="Proteomes" id="UP000002872">
    <property type="component" value="Unassembled WGS sequence"/>
</dbReference>
<evidence type="ECO:0000313" key="11">
    <source>
        <dbReference type="EMBL" id="EIJ89299.1"/>
    </source>
</evidence>
<evidence type="ECO:0000313" key="12">
    <source>
        <dbReference type="Proteomes" id="UP000002872"/>
    </source>
</evidence>
<sequence>MLSVLIVANLKIFYSMKDACGKKQFRIAIDGPAGAGKTTLAGLLAKTLNFEHINTGMIYRALSYILLSKFANESILELEETIKEKKNRITDIISAFSPRITKSSVVVEGTDIIGELRTPRIDSAVGIISKYEIVRERVKIIQKSLISAHPQVVVEGRDIGSEIIPDAELKIYLEASVKERAIRREKERSKDDSIENQDKLKQIEREIKERDYLDTTREISPLVKPADAIVIDNTSLTVSETVRKIQEIVEKRMKM</sequence>
<dbReference type="HOGENOM" id="CLU_079959_0_2_1"/>
<dbReference type="InterPro" id="IPR011994">
    <property type="entry name" value="Cytidylate_kinase_dom"/>
</dbReference>
<dbReference type="EC" id="2.7.4.25" evidence="2"/>
<organism evidence="11 12">
    <name type="scientific">Nematocida parisii (strain ERTm3)</name>
    <name type="common">Nematode killer fungus</name>
    <dbReference type="NCBI Taxonomy" id="935791"/>
    <lineage>
        <taxon>Eukaryota</taxon>
        <taxon>Fungi</taxon>
        <taxon>Fungi incertae sedis</taxon>
        <taxon>Microsporidia</taxon>
        <taxon>Nematocida</taxon>
    </lineage>
</organism>
<dbReference type="OMA" id="RAITWWM"/>
<keyword evidence="5 11" id="KW-0418">Kinase</keyword>
<dbReference type="InterPro" id="IPR003136">
    <property type="entry name" value="Cytidylate_kin"/>
</dbReference>
<keyword evidence="4" id="KW-0547">Nucleotide-binding</keyword>
<evidence type="ECO:0000256" key="8">
    <source>
        <dbReference type="ARBA" id="ARBA00048478"/>
    </source>
</evidence>
<protein>
    <recommendedName>
        <fullName evidence="2">(d)CMP kinase</fullName>
        <ecNumber evidence="2">2.7.4.25</ecNumber>
    </recommendedName>
</protein>
<keyword evidence="3" id="KW-0808">Transferase</keyword>
<name>I3EJA2_NEMP3</name>
<evidence type="ECO:0000256" key="3">
    <source>
        <dbReference type="ARBA" id="ARBA00022679"/>
    </source>
</evidence>
<evidence type="ECO:0000256" key="5">
    <source>
        <dbReference type="ARBA" id="ARBA00022777"/>
    </source>
</evidence>
<dbReference type="Pfam" id="PF02224">
    <property type="entry name" value="Cytidylate_kin"/>
    <property type="match status" value="1"/>
</dbReference>
<gene>
    <name evidence="11" type="ORF">NEQG_00069</name>
</gene>
<dbReference type="OrthoDB" id="10263145at2759"/>
<dbReference type="GO" id="GO:0036431">
    <property type="term" value="F:dCMP kinase activity"/>
    <property type="evidence" value="ECO:0007669"/>
    <property type="project" value="InterPro"/>
</dbReference>
<evidence type="ECO:0000256" key="1">
    <source>
        <dbReference type="ARBA" id="ARBA00009427"/>
    </source>
</evidence>
<evidence type="ECO:0000256" key="7">
    <source>
        <dbReference type="ARBA" id="ARBA00047615"/>
    </source>
</evidence>
<comment type="similarity">
    <text evidence="1">Belongs to the cytidylate kinase family. Type 1 subfamily.</text>
</comment>